<evidence type="ECO:0000256" key="1">
    <source>
        <dbReference type="ARBA" id="ARBA00023125"/>
    </source>
</evidence>
<reference evidence="8" key="1">
    <citation type="submission" date="2021-01" db="UniProtKB">
        <authorList>
            <consortium name="EnsemblMetazoa"/>
        </authorList>
    </citation>
    <scope>IDENTIFICATION</scope>
</reference>
<feature type="DNA-binding region" description="Homeobox" evidence="4">
    <location>
        <begin position="187"/>
        <end position="249"/>
    </location>
</feature>
<dbReference type="PROSITE" id="PS00027">
    <property type="entry name" value="HOMEOBOX_1"/>
    <property type="match status" value="1"/>
</dbReference>
<sequence length="456" mass="51294">MRYLFIWNVFLEFVWKGKSYTLCWNRRRLKQSLGSGWKMDHLEEKASNTVEHVQQLLQLWRHYTNILPVEDTSVKNIANDICCLLSKTNSMDALSVFLNELPNTDVYWTEECILRAKAEVALHKKDTDTVKKILKENQFTNHDKLVEIWDKAHYIEEENRQNKKLSALSRFRVRKRNPPPRTICLNGIRKTSSLPKEATGLLKTWLINHKSDPYPSVLEKQQLANLSGLTIPQVKTWFANARRRSKTNSEMKMKRCEEGFSNSLKPSFYPRKTGSPSSCTLLPSPSSSSVSMTSSTSDQHGSTGLGSSYHHYFSYDNIPQGGNNNCSNNNNDSLVMSSTSSMDSVGGGGGGGNCGVSSGGSGATPWYSSLNNIHSPVLPLRLEDSSHYSSHHYYYNNPNVHHNTALATHSTPPNLGSAPYNNTNNTGGVRYLYPPSYHQHCSNNYFATNYGASLQH</sequence>
<dbReference type="SUPFAM" id="SSF46689">
    <property type="entry name" value="Homeodomain-like"/>
    <property type="match status" value="1"/>
</dbReference>
<dbReference type="GO" id="GO:0000981">
    <property type="term" value="F:DNA-binding transcription factor activity, RNA polymerase II-specific"/>
    <property type="evidence" value="ECO:0007669"/>
    <property type="project" value="InterPro"/>
</dbReference>
<comment type="subcellular location">
    <subcellularLocation>
        <location evidence="4">Nucleus</location>
    </subcellularLocation>
</comment>
<evidence type="ECO:0000256" key="3">
    <source>
        <dbReference type="ARBA" id="ARBA00023242"/>
    </source>
</evidence>
<protein>
    <recommendedName>
        <fullName evidence="7">Homeobox domain-containing protein</fullName>
    </recommendedName>
</protein>
<dbReference type="GO" id="GO:0005667">
    <property type="term" value="C:transcription regulator complex"/>
    <property type="evidence" value="ECO:0007669"/>
    <property type="project" value="TreeGrafter"/>
</dbReference>
<dbReference type="Proteomes" id="UP000594262">
    <property type="component" value="Unplaced"/>
</dbReference>
<accession>A0A7M5X654</accession>
<dbReference type="PANTHER" id="PTHR10390:SF33">
    <property type="entry name" value="PROTEIN OPTIX"/>
    <property type="match status" value="1"/>
</dbReference>
<dbReference type="InterPro" id="IPR031701">
    <property type="entry name" value="SIX1_SD"/>
</dbReference>
<evidence type="ECO:0000256" key="2">
    <source>
        <dbReference type="ARBA" id="ARBA00023155"/>
    </source>
</evidence>
<evidence type="ECO:0000256" key="6">
    <source>
        <dbReference type="SAM" id="SignalP"/>
    </source>
</evidence>
<keyword evidence="9" id="KW-1185">Reference proteome</keyword>
<dbReference type="CDD" id="cd00086">
    <property type="entry name" value="homeodomain"/>
    <property type="match status" value="1"/>
</dbReference>
<dbReference type="GeneID" id="136815653"/>
<dbReference type="RefSeq" id="XP_066928200.1">
    <property type="nucleotide sequence ID" value="XM_067072099.1"/>
</dbReference>
<dbReference type="InterPro" id="IPR001356">
    <property type="entry name" value="HD"/>
</dbReference>
<proteinExistence type="predicted"/>
<dbReference type="Pfam" id="PF05920">
    <property type="entry name" value="Homeobox_KN"/>
    <property type="match status" value="1"/>
</dbReference>
<name>A0A7M5X654_9CNID</name>
<dbReference type="OrthoDB" id="5399138at2759"/>
<feature type="signal peptide" evidence="6">
    <location>
        <begin position="1"/>
        <end position="19"/>
    </location>
</feature>
<feature type="region of interest" description="Disordered" evidence="5">
    <location>
        <begin position="265"/>
        <end position="303"/>
    </location>
</feature>
<dbReference type="Gene3D" id="1.10.10.60">
    <property type="entry name" value="Homeodomain-like"/>
    <property type="match status" value="1"/>
</dbReference>
<dbReference type="GO" id="GO:0000978">
    <property type="term" value="F:RNA polymerase II cis-regulatory region sequence-specific DNA binding"/>
    <property type="evidence" value="ECO:0007669"/>
    <property type="project" value="TreeGrafter"/>
</dbReference>
<dbReference type="InterPro" id="IPR017970">
    <property type="entry name" value="Homeobox_CS"/>
</dbReference>
<organism evidence="8 9">
    <name type="scientific">Clytia hemisphaerica</name>
    <dbReference type="NCBI Taxonomy" id="252671"/>
    <lineage>
        <taxon>Eukaryota</taxon>
        <taxon>Metazoa</taxon>
        <taxon>Cnidaria</taxon>
        <taxon>Hydrozoa</taxon>
        <taxon>Hydroidolina</taxon>
        <taxon>Leptothecata</taxon>
        <taxon>Obeliida</taxon>
        <taxon>Clytiidae</taxon>
        <taxon>Clytia</taxon>
    </lineage>
</organism>
<dbReference type="GO" id="GO:0005634">
    <property type="term" value="C:nucleus"/>
    <property type="evidence" value="ECO:0007669"/>
    <property type="project" value="UniProtKB-SubCell"/>
</dbReference>
<feature type="chain" id="PRO_5029550055" description="Homeobox domain-containing protein" evidence="6">
    <location>
        <begin position="20"/>
        <end position="456"/>
    </location>
</feature>
<dbReference type="PANTHER" id="PTHR10390">
    <property type="entry name" value="HOMEOBOX PROTEIN SIX"/>
    <property type="match status" value="1"/>
</dbReference>
<keyword evidence="3 4" id="KW-0539">Nucleus</keyword>
<dbReference type="EnsemblMetazoa" id="CLYHEMT017822.2">
    <property type="protein sequence ID" value="CLYHEMP017822.2"/>
    <property type="gene ID" value="CLYHEMG017822"/>
</dbReference>
<feature type="region of interest" description="Disordered" evidence="5">
    <location>
        <begin position="323"/>
        <end position="353"/>
    </location>
</feature>
<keyword evidence="2 4" id="KW-0371">Homeobox</keyword>
<evidence type="ECO:0000256" key="4">
    <source>
        <dbReference type="PROSITE-ProRule" id="PRU00108"/>
    </source>
</evidence>
<dbReference type="PROSITE" id="PS50071">
    <property type="entry name" value="HOMEOBOX_2"/>
    <property type="match status" value="1"/>
</dbReference>
<dbReference type="InterPro" id="IPR009057">
    <property type="entry name" value="Homeodomain-like_sf"/>
</dbReference>
<evidence type="ECO:0000313" key="9">
    <source>
        <dbReference type="Proteomes" id="UP000594262"/>
    </source>
</evidence>
<dbReference type="SMART" id="SM00389">
    <property type="entry name" value="HOX"/>
    <property type="match status" value="1"/>
</dbReference>
<evidence type="ECO:0000313" key="8">
    <source>
        <dbReference type="EnsemblMetazoa" id="CLYHEMP017822.2"/>
    </source>
</evidence>
<dbReference type="InterPro" id="IPR008422">
    <property type="entry name" value="KN_HD"/>
</dbReference>
<feature type="domain" description="Homeobox" evidence="7">
    <location>
        <begin position="185"/>
        <end position="248"/>
    </location>
</feature>
<keyword evidence="6" id="KW-0732">Signal</keyword>
<evidence type="ECO:0000259" key="7">
    <source>
        <dbReference type="PROSITE" id="PS50071"/>
    </source>
</evidence>
<dbReference type="AlphaFoldDB" id="A0A7M5X654"/>
<evidence type="ECO:0000256" key="5">
    <source>
        <dbReference type="SAM" id="MobiDB-lite"/>
    </source>
</evidence>
<feature type="compositionally biased region" description="Low complexity" evidence="5">
    <location>
        <begin position="275"/>
        <end position="297"/>
    </location>
</feature>
<keyword evidence="1 4" id="KW-0238">DNA-binding</keyword>
<feature type="compositionally biased region" description="Low complexity" evidence="5">
    <location>
        <begin position="323"/>
        <end position="344"/>
    </location>
</feature>
<dbReference type="Pfam" id="PF16878">
    <property type="entry name" value="SIX1_SD"/>
    <property type="match status" value="1"/>
</dbReference>